<dbReference type="AlphaFoldDB" id="A0AAV9XPC1"/>
<dbReference type="Proteomes" id="UP001365542">
    <property type="component" value="Unassembled WGS sequence"/>
</dbReference>
<keyword evidence="3" id="KW-1185">Reference proteome</keyword>
<feature type="region of interest" description="Disordered" evidence="1">
    <location>
        <begin position="1"/>
        <end position="86"/>
    </location>
</feature>
<gene>
    <name evidence="2" type="ORF">TWF694_000149</name>
</gene>
<evidence type="ECO:0000256" key="1">
    <source>
        <dbReference type="SAM" id="MobiDB-lite"/>
    </source>
</evidence>
<organism evidence="2 3">
    <name type="scientific">Orbilia ellipsospora</name>
    <dbReference type="NCBI Taxonomy" id="2528407"/>
    <lineage>
        <taxon>Eukaryota</taxon>
        <taxon>Fungi</taxon>
        <taxon>Dikarya</taxon>
        <taxon>Ascomycota</taxon>
        <taxon>Pezizomycotina</taxon>
        <taxon>Orbiliomycetes</taxon>
        <taxon>Orbiliales</taxon>
        <taxon>Orbiliaceae</taxon>
        <taxon>Orbilia</taxon>
    </lineage>
</organism>
<evidence type="ECO:0000313" key="2">
    <source>
        <dbReference type="EMBL" id="KAK6543402.1"/>
    </source>
</evidence>
<accession>A0AAV9XPC1</accession>
<feature type="compositionally biased region" description="Polar residues" evidence="1">
    <location>
        <begin position="1"/>
        <end position="11"/>
    </location>
</feature>
<evidence type="ECO:0000313" key="3">
    <source>
        <dbReference type="Proteomes" id="UP001365542"/>
    </source>
</evidence>
<reference evidence="2 3" key="1">
    <citation type="submission" date="2019-10" db="EMBL/GenBank/DDBJ databases">
        <authorList>
            <person name="Palmer J.M."/>
        </authorList>
    </citation>
    <scope>NUCLEOTIDE SEQUENCE [LARGE SCALE GENOMIC DNA]</scope>
    <source>
        <strain evidence="2 3">TWF694</strain>
    </source>
</reference>
<protein>
    <submittedName>
        <fullName evidence="2">Uncharacterized protein</fullName>
    </submittedName>
</protein>
<proteinExistence type="predicted"/>
<name>A0AAV9XPC1_9PEZI</name>
<comment type="caution">
    <text evidence="2">The sequence shown here is derived from an EMBL/GenBank/DDBJ whole genome shotgun (WGS) entry which is preliminary data.</text>
</comment>
<dbReference type="EMBL" id="JAVHJO010000001">
    <property type="protein sequence ID" value="KAK6543402.1"/>
    <property type="molecule type" value="Genomic_DNA"/>
</dbReference>
<sequence length="127" mass="13527">MNAGRSSQDTTKIVEGSPSRAGPSKGSKIHDFAKEYAAGDDNVEGDTLRDVDGVTIPSPEDTSMPTVPGWPPSMPHGAPLRGDTMADSQRSGLLDLKDILLELGCERDEIARLLCLVYALMSVGKDK</sequence>